<evidence type="ECO:0000313" key="1">
    <source>
        <dbReference type="EMBL" id="SPE24896.1"/>
    </source>
</evidence>
<evidence type="ECO:0000313" key="2">
    <source>
        <dbReference type="Proteomes" id="UP000239735"/>
    </source>
</evidence>
<gene>
    <name evidence="1" type="ORF">SBA5_470017</name>
</gene>
<dbReference type="NCBIfam" id="TIGR03435">
    <property type="entry name" value="Soli_TIGR03435"/>
    <property type="match status" value="1"/>
</dbReference>
<organism evidence="1 2">
    <name type="scientific">Candidatus Sulfuritelmatomonas gaucii</name>
    <dbReference type="NCBI Taxonomy" id="2043161"/>
    <lineage>
        <taxon>Bacteria</taxon>
        <taxon>Pseudomonadati</taxon>
        <taxon>Acidobacteriota</taxon>
        <taxon>Terriglobia</taxon>
        <taxon>Terriglobales</taxon>
        <taxon>Acidobacteriaceae</taxon>
        <taxon>Candidatus Sulfuritelmatomonas</taxon>
    </lineage>
</organism>
<protein>
    <recommendedName>
        <fullName evidence="3">TIGR03435 family protein</fullName>
    </recommendedName>
</protein>
<dbReference type="InterPro" id="IPR017801">
    <property type="entry name" value="DUF3738"/>
</dbReference>
<dbReference type="OrthoDB" id="128917at2"/>
<reference evidence="2" key="1">
    <citation type="submission" date="2018-02" db="EMBL/GenBank/DDBJ databases">
        <authorList>
            <person name="Hausmann B."/>
        </authorList>
    </citation>
    <scope>NUCLEOTIDE SEQUENCE [LARGE SCALE GENOMIC DNA]</scope>
    <source>
        <strain evidence="2">Peat soil MAG SbA5</strain>
    </source>
</reference>
<proteinExistence type="predicted"/>
<dbReference type="Pfam" id="PF12543">
    <property type="entry name" value="DUF3738"/>
    <property type="match status" value="1"/>
</dbReference>
<sequence length="274" mass="30141">MSAFWQATAYLLVGLPAVAQSQAFAKVTIRPARSADARNMRMQILPDGDLIAHAVPVVTLLSFAYDVPVNPSPRLSPLPEWTLLERYDIEAKATANAIPPDLAGSEVRSRIQQMIRGLLADRFKLVLRVEKRTMPVYALTVASGGPKLQKSDITGKDCVFDSDQEGCHHFVSGFGHPLNAKAIDMDDLAHYIGNWTDLPVVNRTELSGLFTVNTGGWLPMRLPPPPPNATPEENHFAGLPTIFTVLGERGLELKRQEDVLPVYTVERIERPAAN</sequence>
<evidence type="ECO:0008006" key="3">
    <source>
        <dbReference type="Google" id="ProtNLM"/>
    </source>
</evidence>
<dbReference type="AlphaFoldDB" id="A0A2N9LNS0"/>
<dbReference type="Proteomes" id="UP000239735">
    <property type="component" value="Unassembled WGS sequence"/>
</dbReference>
<name>A0A2N9LNS0_9BACT</name>
<accession>A0A2N9LNS0</accession>
<dbReference type="EMBL" id="OKRB01000105">
    <property type="protein sequence ID" value="SPE24896.1"/>
    <property type="molecule type" value="Genomic_DNA"/>
</dbReference>